<keyword evidence="3" id="KW-1185">Reference proteome</keyword>
<dbReference type="InterPro" id="IPR027417">
    <property type="entry name" value="P-loop_NTPase"/>
</dbReference>
<evidence type="ECO:0000313" key="3">
    <source>
        <dbReference type="Proteomes" id="UP000663929"/>
    </source>
</evidence>
<dbReference type="AlphaFoldDB" id="A0A8A4TFL0"/>
<dbReference type="Proteomes" id="UP000663929">
    <property type="component" value="Chromosome"/>
</dbReference>
<sequence length="439" mass="49704">MEPASNIPELVNLLDPWQPLQHGDRNLYVPIFDGVIEDLRDSVLYDAKHTQTRFVAGQPGTGKTTALNFVADEVVRANFSVRFIRAKEAIDIADVDIIDVLLILAFKLVEGHPILEPHLLEKLLNLQRAEEGVVTEPRENERLAPRKQAQDAEDEGTRQKPMIRFNQRFFTRLFQDKTYRQMARDAFRLKKSDLLDLVNDLILEYELQSKGRRVLLILDDLEKIQAQPQIKRLFGDDRQFLLGLRCKKIITIPVHLAFRPESLSVNQEIHKIGLTLNVNPTTEGDLAECPTNSEANKKILRQILRNRMAADADLVSDDAIDEAIHYSGGILRQYLAILHAAARDARRQAGVRVDREHVVRGRRKLADIQARTITSLSQIQFLEGVRLKNIPSSLESKSFVEALLSNQIVSCQSGVPSYIVNPLIENTVRVCAARENASP</sequence>
<evidence type="ECO:0000256" key="1">
    <source>
        <dbReference type="SAM" id="MobiDB-lite"/>
    </source>
</evidence>
<dbReference type="Gene3D" id="3.40.50.300">
    <property type="entry name" value="P-loop containing nucleotide triphosphate hydrolases"/>
    <property type="match status" value="1"/>
</dbReference>
<feature type="region of interest" description="Disordered" evidence="1">
    <location>
        <begin position="135"/>
        <end position="157"/>
    </location>
</feature>
<accession>A0A8A4TFL0</accession>
<gene>
    <name evidence="2" type="ORF">J3U87_22285</name>
</gene>
<dbReference type="SUPFAM" id="SSF52540">
    <property type="entry name" value="P-loop containing nucleoside triphosphate hydrolases"/>
    <property type="match status" value="1"/>
</dbReference>
<proteinExistence type="predicted"/>
<name>A0A8A4TFL0_SULCO</name>
<dbReference type="RefSeq" id="WP_237377972.1">
    <property type="nucleotide sequence ID" value="NZ_CP071793.1"/>
</dbReference>
<reference evidence="2" key="1">
    <citation type="submission" date="2021-03" db="EMBL/GenBank/DDBJ databases">
        <title>Acanthopleuribacteraceae sp. M133.</title>
        <authorList>
            <person name="Wang G."/>
        </authorList>
    </citation>
    <scope>NUCLEOTIDE SEQUENCE</scope>
    <source>
        <strain evidence="2">M133</strain>
    </source>
</reference>
<dbReference type="KEGG" id="scor:J3U87_22285"/>
<dbReference type="EMBL" id="CP071793">
    <property type="protein sequence ID" value="QTD48317.1"/>
    <property type="molecule type" value="Genomic_DNA"/>
</dbReference>
<evidence type="ECO:0000313" key="2">
    <source>
        <dbReference type="EMBL" id="QTD48317.1"/>
    </source>
</evidence>
<protein>
    <submittedName>
        <fullName evidence="2">Uncharacterized protein</fullName>
    </submittedName>
</protein>
<organism evidence="2 3">
    <name type="scientific">Sulfidibacter corallicola</name>
    <dbReference type="NCBI Taxonomy" id="2818388"/>
    <lineage>
        <taxon>Bacteria</taxon>
        <taxon>Pseudomonadati</taxon>
        <taxon>Acidobacteriota</taxon>
        <taxon>Holophagae</taxon>
        <taxon>Acanthopleuribacterales</taxon>
        <taxon>Acanthopleuribacteraceae</taxon>
        <taxon>Sulfidibacter</taxon>
    </lineage>
</organism>